<dbReference type="SUPFAM" id="SSF46934">
    <property type="entry name" value="UBA-like"/>
    <property type="match status" value="2"/>
</dbReference>
<feature type="region of interest" description="Disordered" evidence="1">
    <location>
        <begin position="329"/>
        <end position="389"/>
    </location>
</feature>
<evidence type="ECO:0000313" key="4">
    <source>
        <dbReference type="Proteomes" id="UP000242146"/>
    </source>
</evidence>
<sequence length="404" mass="45026">MEKYIRNKWEKRAFMEQQQPPVGEQRRLINAGRSASVPLLVNNDNSYNEARLKLRQLGFNDDQKNLAVLRQTLGKVDAAVQVLSRSEDRRQTSQNELTEQQKLVQLRNMGFTDMTLNRQILQRTAGNVDVAVTLLKSASNQQSSPVPAATQPETNLLLDLGHTSASPTAMAAAPFAQAQLQQQQQQLQQQQLQQQQLQQQQLQQQQHQQQQLQQHAMTPPATNMNSFGMVFSPQQPVQQPGQMQIMASPVQPLQQMSPFMQPNATQPQLQQPQPQLQHFPLQAQMTAAPAMATSPFSQPGQPFSAMPTTNHYIATTSASDPFGQNARMTTSQPNLFNASPFTQPHNTSNTLFQSPPPSSSNPFASMNPSAQQPPLTASPFHQPQPPMNSLAYMNQQQLSKSSFF</sequence>
<dbReference type="Gene3D" id="1.10.8.10">
    <property type="entry name" value="DNA helicase RuvA subunit, C-terminal domain"/>
    <property type="match status" value="2"/>
</dbReference>
<feature type="region of interest" description="Disordered" evidence="1">
    <location>
        <begin position="210"/>
        <end position="238"/>
    </location>
</feature>
<keyword evidence="4" id="KW-1185">Reference proteome</keyword>
<name>A0A1X2GF34_9FUNG</name>
<proteinExistence type="predicted"/>
<feature type="domain" description="UBA" evidence="2">
    <location>
        <begin position="96"/>
        <end position="138"/>
    </location>
</feature>
<gene>
    <name evidence="3" type="ORF">DM01DRAFT_1060676</name>
</gene>
<dbReference type="STRING" id="101127.A0A1X2GF34"/>
<dbReference type="OrthoDB" id="10266696at2759"/>
<dbReference type="PROSITE" id="PS50030">
    <property type="entry name" value="UBA"/>
    <property type="match status" value="1"/>
</dbReference>
<reference evidence="3 4" key="1">
    <citation type="submission" date="2016-07" db="EMBL/GenBank/DDBJ databases">
        <title>Pervasive Adenine N6-methylation of Active Genes in Fungi.</title>
        <authorList>
            <consortium name="DOE Joint Genome Institute"/>
            <person name="Mondo S.J."/>
            <person name="Dannebaum R.O."/>
            <person name="Kuo R.C."/>
            <person name="Labutti K."/>
            <person name="Haridas S."/>
            <person name="Kuo A."/>
            <person name="Salamov A."/>
            <person name="Ahrendt S.R."/>
            <person name="Lipzen A."/>
            <person name="Sullivan W."/>
            <person name="Andreopoulos W.B."/>
            <person name="Clum A."/>
            <person name="Lindquist E."/>
            <person name="Daum C."/>
            <person name="Ramamoorthy G.K."/>
            <person name="Gryganskyi A."/>
            <person name="Culley D."/>
            <person name="Magnuson J.K."/>
            <person name="James T.Y."/>
            <person name="O'Malley M.A."/>
            <person name="Stajich J.E."/>
            <person name="Spatafora J.W."/>
            <person name="Visel A."/>
            <person name="Grigoriev I.V."/>
        </authorList>
    </citation>
    <scope>NUCLEOTIDE SEQUENCE [LARGE SCALE GENOMIC DNA]</scope>
    <source>
        <strain evidence="3 4">NRRL 3301</strain>
    </source>
</reference>
<dbReference type="EMBL" id="MCGT01000018">
    <property type="protein sequence ID" value="ORX52359.1"/>
    <property type="molecule type" value="Genomic_DNA"/>
</dbReference>
<feature type="compositionally biased region" description="Polar residues" evidence="1">
    <location>
        <begin position="372"/>
        <end position="381"/>
    </location>
</feature>
<dbReference type="AlphaFoldDB" id="A0A1X2GF34"/>
<dbReference type="Proteomes" id="UP000242146">
    <property type="component" value="Unassembled WGS sequence"/>
</dbReference>
<evidence type="ECO:0000313" key="3">
    <source>
        <dbReference type="EMBL" id="ORX52359.1"/>
    </source>
</evidence>
<evidence type="ECO:0000259" key="2">
    <source>
        <dbReference type="PROSITE" id="PS50030"/>
    </source>
</evidence>
<dbReference type="InterPro" id="IPR015940">
    <property type="entry name" value="UBA"/>
</dbReference>
<evidence type="ECO:0000256" key="1">
    <source>
        <dbReference type="SAM" id="MobiDB-lite"/>
    </source>
</evidence>
<feature type="compositionally biased region" description="Polar residues" evidence="1">
    <location>
        <begin position="329"/>
        <end position="353"/>
    </location>
</feature>
<dbReference type="InterPro" id="IPR009060">
    <property type="entry name" value="UBA-like_sf"/>
</dbReference>
<protein>
    <recommendedName>
        <fullName evidence="2">UBA domain-containing protein</fullName>
    </recommendedName>
</protein>
<dbReference type="SMART" id="SM00165">
    <property type="entry name" value="UBA"/>
    <property type="match status" value="2"/>
</dbReference>
<feature type="compositionally biased region" description="Low complexity" evidence="1">
    <location>
        <begin position="360"/>
        <end position="370"/>
    </location>
</feature>
<organism evidence="3 4">
    <name type="scientific">Hesseltinella vesiculosa</name>
    <dbReference type="NCBI Taxonomy" id="101127"/>
    <lineage>
        <taxon>Eukaryota</taxon>
        <taxon>Fungi</taxon>
        <taxon>Fungi incertae sedis</taxon>
        <taxon>Mucoromycota</taxon>
        <taxon>Mucoromycotina</taxon>
        <taxon>Mucoromycetes</taxon>
        <taxon>Mucorales</taxon>
        <taxon>Cunninghamellaceae</taxon>
        <taxon>Hesseltinella</taxon>
    </lineage>
</organism>
<comment type="caution">
    <text evidence="3">The sequence shown here is derived from an EMBL/GenBank/DDBJ whole genome shotgun (WGS) entry which is preliminary data.</text>
</comment>
<accession>A0A1X2GF34</accession>